<keyword evidence="4" id="KW-0406">Ion transport</keyword>
<dbReference type="InterPro" id="IPR058649">
    <property type="entry name" value="CzcB_C"/>
</dbReference>
<feature type="domain" description="CusB-like three alpha-helical bundle" evidence="5">
    <location>
        <begin position="161"/>
        <end position="208"/>
    </location>
</feature>
<dbReference type="InterPro" id="IPR051909">
    <property type="entry name" value="MFP_Cation_Efflux"/>
</dbReference>
<evidence type="ECO:0000256" key="1">
    <source>
        <dbReference type="ARBA" id="ARBA00009477"/>
    </source>
</evidence>
<reference evidence="9 10" key="1">
    <citation type="journal article" date="2019" name="Environ. Microbiol.">
        <title>Species interactions and distinct microbial communities in high Arctic permafrost affected cryosols are associated with the CH4 and CO2 gas fluxes.</title>
        <authorList>
            <person name="Altshuler I."/>
            <person name="Hamel J."/>
            <person name="Turney S."/>
            <person name="Magnuson E."/>
            <person name="Levesque R."/>
            <person name="Greer C."/>
            <person name="Whyte L.G."/>
        </authorList>
    </citation>
    <scope>NUCLEOTIDE SEQUENCE [LARGE SCALE GENOMIC DNA]</scope>
    <source>
        <strain evidence="9 10">S5.1</strain>
    </source>
</reference>
<evidence type="ECO:0000313" key="9">
    <source>
        <dbReference type="EMBL" id="TPG12765.1"/>
    </source>
</evidence>
<dbReference type="GO" id="GO:0060003">
    <property type="term" value="P:copper ion export"/>
    <property type="evidence" value="ECO:0007669"/>
    <property type="project" value="TreeGrafter"/>
</dbReference>
<dbReference type="InterPro" id="IPR058790">
    <property type="entry name" value="BSH_CusB"/>
</dbReference>
<protein>
    <submittedName>
        <fullName evidence="9">Efflux RND transporter periplasmic adaptor subunit</fullName>
    </submittedName>
</protein>
<proteinExistence type="inferred from homology"/>
<dbReference type="OrthoDB" id="9806939at2"/>
<dbReference type="InterPro" id="IPR058792">
    <property type="entry name" value="Beta-barrel_RND_2"/>
</dbReference>
<dbReference type="PANTHER" id="PTHR30097">
    <property type="entry name" value="CATION EFFLUX SYSTEM PROTEIN CUSB"/>
    <property type="match status" value="1"/>
</dbReference>
<dbReference type="GO" id="GO:0015679">
    <property type="term" value="P:plasma membrane copper ion transport"/>
    <property type="evidence" value="ECO:0007669"/>
    <property type="project" value="TreeGrafter"/>
</dbReference>
<dbReference type="FunFam" id="2.40.30.170:FF:000010">
    <property type="entry name" value="Efflux RND transporter periplasmic adaptor subunit"/>
    <property type="match status" value="1"/>
</dbReference>
<dbReference type="GO" id="GO:0016020">
    <property type="term" value="C:membrane"/>
    <property type="evidence" value="ECO:0007669"/>
    <property type="project" value="InterPro"/>
</dbReference>
<feature type="domain" description="CusB-like beta-barrel" evidence="7">
    <location>
        <begin position="246"/>
        <end position="321"/>
    </location>
</feature>
<dbReference type="SUPFAM" id="SSF111369">
    <property type="entry name" value="HlyD-like secretion proteins"/>
    <property type="match status" value="1"/>
</dbReference>
<dbReference type="InterPro" id="IPR058791">
    <property type="entry name" value="3HB_CusB"/>
</dbReference>
<dbReference type="Pfam" id="PF25919">
    <property type="entry name" value="BSH_CusB"/>
    <property type="match status" value="1"/>
</dbReference>
<name>A0A502CGB1_9SPHN</name>
<dbReference type="GO" id="GO:0022857">
    <property type="term" value="F:transmembrane transporter activity"/>
    <property type="evidence" value="ECO:0007669"/>
    <property type="project" value="InterPro"/>
</dbReference>
<evidence type="ECO:0000259" key="7">
    <source>
        <dbReference type="Pfam" id="PF25954"/>
    </source>
</evidence>
<comment type="caution">
    <text evidence="9">The sequence shown here is derived from an EMBL/GenBank/DDBJ whole genome shotgun (WGS) entry which is preliminary data.</text>
</comment>
<evidence type="ECO:0000259" key="5">
    <source>
        <dbReference type="Pfam" id="PF25869"/>
    </source>
</evidence>
<dbReference type="AlphaFoldDB" id="A0A502CGB1"/>
<keyword evidence="3" id="KW-0732">Signal</keyword>
<dbReference type="Gene3D" id="6.10.140.730">
    <property type="match status" value="1"/>
</dbReference>
<dbReference type="Pfam" id="PF25869">
    <property type="entry name" value="3HB_CusB"/>
    <property type="match status" value="1"/>
</dbReference>
<dbReference type="Proteomes" id="UP000318413">
    <property type="component" value="Unassembled WGS sequence"/>
</dbReference>
<evidence type="ECO:0000313" key="10">
    <source>
        <dbReference type="Proteomes" id="UP000318413"/>
    </source>
</evidence>
<dbReference type="Pfam" id="PF25954">
    <property type="entry name" value="Beta-barrel_RND_2"/>
    <property type="match status" value="1"/>
</dbReference>
<evidence type="ECO:0000259" key="8">
    <source>
        <dbReference type="Pfam" id="PF25975"/>
    </source>
</evidence>
<feature type="domain" description="CusB-like barrel-sandwich hybrid" evidence="6">
    <location>
        <begin position="125"/>
        <end position="242"/>
    </location>
</feature>
<dbReference type="GO" id="GO:0046914">
    <property type="term" value="F:transition metal ion binding"/>
    <property type="evidence" value="ECO:0007669"/>
    <property type="project" value="TreeGrafter"/>
</dbReference>
<accession>A0A502CGB1</accession>
<evidence type="ECO:0000256" key="3">
    <source>
        <dbReference type="ARBA" id="ARBA00022729"/>
    </source>
</evidence>
<dbReference type="Gene3D" id="2.40.30.170">
    <property type="match status" value="1"/>
</dbReference>
<gene>
    <name evidence="9" type="ORF">EAH84_08345</name>
</gene>
<dbReference type="NCBIfam" id="TIGR01730">
    <property type="entry name" value="RND_mfp"/>
    <property type="match status" value="1"/>
</dbReference>
<dbReference type="InterPro" id="IPR006143">
    <property type="entry name" value="RND_pump_MFP"/>
</dbReference>
<sequence length="421" mass="43232">MTPDRTQKATLGAAIAAIALAAAGGGYYLGTSGGDAKTAADGRKILYYFDPMVPQEHYDSADAKSSMGMAVEPKYADEGGTSAPGVKIPAEAMQNLGARTAIARIGTLESSLDVTGAIDFNQRDVVIVQARAGGFVQRTYGRAPSDIVRAGAPIADLLVPEWGGAQAEYLALRRSGNAGLANAARERLKLLGMPTGTIASVARTGRRQDVVTISTPVGGVIQTLDVRPGMTLAAGQTLAQVNGLGTVWLNAAVPETRAGEIRVGQSAVAELASFPGERFAGKIIAVLPTAEVTSRTLTVRVELRNRGGRLKPGMFATVHLGDVGKPALLIPSEAVIRTGKRTLVMLAGNGGRYQPAEVQIGGSGGGQTEILAGLSAGEKVITSGQFLIDSEASLSGIQVRSLDSAAAPKPAASNQPTRAAP</sequence>
<dbReference type="EMBL" id="RCZK01000005">
    <property type="protein sequence ID" value="TPG12765.1"/>
    <property type="molecule type" value="Genomic_DNA"/>
</dbReference>
<keyword evidence="10" id="KW-1185">Reference proteome</keyword>
<dbReference type="PANTHER" id="PTHR30097:SF15">
    <property type="entry name" value="CATION EFFLUX SYSTEM PROTEIN CUSB"/>
    <property type="match status" value="1"/>
</dbReference>
<evidence type="ECO:0000256" key="2">
    <source>
        <dbReference type="ARBA" id="ARBA00022448"/>
    </source>
</evidence>
<organism evidence="9 10">
    <name type="scientific">Sphingomonas oligophenolica</name>
    <dbReference type="NCBI Taxonomy" id="301154"/>
    <lineage>
        <taxon>Bacteria</taxon>
        <taxon>Pseudomonadati</taxon>
        <taxon>Pseudomonadota</taxon>
        <taxon>Alphaproteobacteria</taxon>
        <taxon>Sphingomonadales</taxon>
        <taxon>Sphingomonadaceae</taxon>
        <taxon>Sphingomonas</taxon>
    </lineage>
</organism>
<evidence type="ECO:0000259" key="6">
    <source>
        <dbReference type="Pfam" id="PF25919"/>
    </source>
</evidence>
<keyword evidence="2" id="KW-0813">Transport</keyword>
<dbReference type="Gene3D" id="2.40.420.20">
    <property type="match status" value="1"/>
</dbReference>
<feature type="domain" description="CzcB-like C-terminal circularly permuted SH3-like" evidence="8">
    <location>
        <begin position="330"/>
        <end position="388"/>
    </location>
</feature>
<dbReference type="RefSeq" id="WP_140870528.1">
    <property type="nucleotide sequence ID" value="NZ_RCZK01000005.1"/>
</dbReference>
<dbReference type="Pfam" id="PF25975">
    <property type="entry name" value="CzcB_C"/>
    <property type="match status" value="1"/>
</dbReference>
<dbReference type="FunFam" id="2.40.420.20:FF:000003">
    <property type="entry name" value="Cation efflux system protein cusB"/>
    <property type="match status" value="1"/>
</dbReference>
<dbReference type="Gene3D" id="2.40.50.100">
    <property type="match status" value="1"/>
</dbReference>
<comment type="similarity">
    <text evidence="1">Belongs to the membrane fusion protein (MFP) (TC 8.A.1) family.</text>
</comment>
<evidence type="ECO:0000256" key="4">
    <source>
        <dbReference type="ARBA" id="ARBA00023065"/>
    </source>
</evidence>
<dbReference type="GO" id="GO:0030288">
    <property type="term" value="C:outer membrane-bounded periplasmic space"/>
    <property type="evidence" value="ECO:0007669"/>
    <property type="project" value="TreeGrafter"/>
</dbReference>